<dbReference type="Proteomes" id="UP000009236">
    <property type="component" value="Chromosome"/>
</dbReference>
<keyword evidence="6 7" id="KW-0472">Membrane</keyword>
<feature type="transmembrane region" description="Helical" evidence="7">
    <location>
        <begin position="147"/>
        <end position="172"/>
    </location>
</feature>
<keyword evidence="3 7" id="KW-1003">Cell membrane</keyword>
<name>F6FWQ9_ISOV2</name>
<dbReference type="InterPro" id="IPR032816">
    <property type="entry name" value="VTT_dom"/>
</dbReference>
<evidence type="ECO:0000256" key="5">
    <source>
        <dbReference type="ARBA" id="ARBA00022989"/>
    </source>
</evidence>
<feature type="domain" description="VTT" evidence="9">
    <location>
        <begin position="51"/>
        <end position="166"/>
    </location>
</feature>
<dbReference type="PANTHER" id="PTHR30353">
    <property type="entry name" value="INNER MEMBRANE PROTEIN DEDA-RELATED"/>
    <property type="match status" value="1"/>
</dbReference>
<accession>F6FWQ9</accession>
<evidence type="ECO:0000256" key="3">
    <source>
        <dbReference type="ARBA" id="ARBA00022475"/>
    </source>
</evidence>
<evidence type="ECO:0000256" key="7">
    <source>
        <dbReference type="RuleBase" id="RU367016"/>
    </source>
</evidence>
<dbReference type="GO" id="GO:0005886">
    <property type="term" value="C:plasma membrane"/>
    <property type="evidence" value="ECO:0007669"/>
    <property type="project" value="UniProtKB-SubCell"/>
</dbReference>
<gene>
    <name evidence="10" type="ordered locus">Isova_0694</name>
</gene>
<feature type="transmembrane region" description="Helical" evidence="7">
    <location>
        <begin position="178"/>
        <end position="199"/>
    </location>
</feature>
<dbReference type="eggNOG" id="COG0586">
    <property type="taxonomic scope" value="Bacteria"/>
</dbReference>
<dbReference type="PANTHER" id="PTHR30353:SF0">
    <property type="entry name" value="TRANSMEMBRANE PROTEIN"/>
    <property type="match status" value="1"/>
</dbReference>
<dbReference type="EMBL" id="CP002810">
    <property type="protein sequence ID" value="AEG43481.1"/>
    <property type="molecule type" value="Genomic_DNA"/>
</dbReference>
<organism evidence="11">
    <name type="scientific">Isoptericola variabilis (strain 225)</name>
    <dbReference type="NCBI Taxonomy" id="743718"/>
    <lineage>
        <taxon>Bacteria</taxon>
        <taxon>Bacillati</taxon>
        <taxon>Actinomycetota</taxon>
        <taxon>Actinomycetes</taxon>
        <taxon>Micrococcales</taxon>
        <taxon>Promicromonosporaceae</taxon>
        <taxon>Isoptericola</taxon>
    </lineage>
</organism>
<dbReference type="RefSeq" id="WP_013837873.1">
    <property type="nucleotide sequence ID" value="NC_015588.1"/>
</dbReference>
<evidence type="ECO:0000256" key="4">
    <source>
        <dbReference type="ARBA" id="ARBA00022692"/>
    </source>
</evidence>
<evidence type="ECO:0000256" key="2">
    <source>
        <dbReference type="ARBA" id="ARBA00010792"/>
    </source>
</evidence>
<reference evidence="10 11" key="1">
    <citation type="submission" date="2011-05" db="EMBL/GenBank/DDBJ databases">
        <title>Complete sequence of Isoptericola variabilis 225.</title>
        <authorList>
            <consortium name="US DOE Joint Genome Institute"/>
            <person name="Lucas S."/>
            <person name="Han J."/>
            <person name="Lapidus A."/>
            <person name="Cheng J.-F."/>
            <person name="Goodwin L."/>
            <person name="Pitluck S."/>
            <person name="Peters L."/>
            <person name="Mikhailova N."/>
            <person name="Zeytun A."/>
            <person name="Han C."/>
            <person name="Tapia R."/>
            <person name="Land M."/>
            <person name="Hauser L."/>
            <person name="Kyrpides N."/>
            <person name="Ivanova N."/>
            <person name="Pagani I."/>
            <person name="Siebers A."/>
            <person name="Allgaier M."/>
            <person name="Thelen M."/>
            <person name="Hugenholtz P."/>
            <person name="Gladden J."/>
            <person name="Woyke T."/>
        </authorList>
    </citation>
    <scope>NUCLEOTIDE SEQUENCE [LARGE SCALE GENOMIC DNA]</scope>
    <source>
        <strain evidence="11">225</strain>
    </source>
</reference>
<keyword evidence="5 7" id="KW-1133">Transmembrane helix</keyword>
<evidence type="ECO:0000256" key="6">
    <source>
        <dbReference type="ARBA" id="ARBA00023136"/>
    </source>
</evidence>
<proteinExistence type="inferred from homology"/>
<keyword evidence="11" id="KW-1185">Reference proteome</keyword>
<feature type="region of interest" description="Disordered" evidence="8">
    <location>
        <begin position="222"/>
        <end position="246"/>
    </location>
</feature>
<comment type="caution">
    <text evidence="7">Lacks conserved residue(s) required for the propagation of feature annotation.</text>
</comment>
<evidence type="ECO:0000313" key="10">
    <source>
        <dbReference type="EMBL" id="AEG43481.1"/>
    </source>
</evidence>
<dbReference type="KEGG" id="iva:Isova_0694"/>
<evidence type="ECO:0000313" key="11">
    <source>
        <dbReference type="Proteomes" id="UP000009236"/>
    </source>
</evidence>
<keyword evidence="4 7" id="KW-0812">Transmembrane</keyword>
<comment type="similarity">
    <text evidence="2 7">Belongs to the DedA family.</text>
</comment>
<feature type="transmembrane region" description="Helical" evidence="7">
    <location>
        <begin position="15"/>
        <end position="35"/>
    </location>
</feature>
<sequence>MPEVVTAFLEQLESWILALAASAWVYPAMFGFATIDGFFPPIPSESVIITLTVSGQATATPWLPAILAIAAAGAWCGDQIAYSIGKRIGTERVPFLRTPRGRRAVLWARRALLHRGASLILAARYVPVGRVAVNMTAGAVGYPRRRFMAIAAIAAVTWAVYSMLIGIAAASWLGHNPLLAMVVAVGAGILLGLLIDQVVQLLTRRKMAEAIAAERAAEEATAAALEGGEEPCPEPCPAAEAAAERS</sequence>
<evidence type="ECO:0000259" key="9">
    <source>
        <dbReference type="Pfam" id="PF09335"/>
    </source>
</evidence>
<dbReference type="HOGENOM" id="CLU_044208_2_2_11"/>
<evidence type="ECO:0000256" key="8">
    <source>
        <dbReference type="SAM" id="MobiDB-lite"/>
    </source>
</evidence>
<dbReference type="AlphaFoldDB" id="F6FWQ9"/>
<feature type="compositionally biased region" description="Low complexity" evidence="8">
    <location>
        <begin position="237"/>
        <end position="246"/>
    </location>
</feature>
<protein>
    <submittedName>
        <fullName evidence="10">SNARE associated Golgi protein-like protein</fullName>
    </submittedName>
</protein>
<dbReference type="InterPro" id="IPR032818">
    <property type="entry name" value="DedA-like"/>
</dbReference>
<dbReference type="STRING" id="743718.Isova_0694"/>
<comment type="subcellular location">
    <subcellularLocation>
        <location evidence="1 7">Cell membrane</location>
        <topology evidence="1 7">Multi-pass membrane protein</topology>
    </subcellularLocation>
</comment>
<evidence type="ECO:0000256" key="1">
    <source>
        <dbReference type="ARBA" id="ARBA00004651"/>
    </source>
</evidence>
<dbReference type="Pfam" id="PF09335">
    <property type="entry name" value="VTT_dom"/>
    <property type="match status" value="1"/>
</dbReference>